<evidence type="ECO:0000313" key="30">
    <source>
        <dbReference type="Proteomes" id="UP000488956"/>
    </source>
</evidence>
<keyword evidence="23" id="KW-1185">Reference proteome</keyword>
<evidence type="ECO:0000313" key="17">
    <source>
        <dbReference type="EMBL" id="KAE9190973.1"/>
    </source>
</evidence>
<accession>A0A6A3ECL4</accession>
<dbReference type="SMART" id="SM00665">
    <property type="entry name" value="B561"/>
    <property type="match status" value="1"/>
</dbReference>
<feature type="transmembrane region" description="Helical" evidence="11">
    <location>
        <begin position="188"/>
        <end position="209"/>
    </location>
</feature>
<dbReference type="InterPro" id="IPR045150">
    <property type="entry name" value="CYB561D1/2"/>
</dbReference>
<dbReference type="EMBL" id="QXGC01001391">
    <property type="protein sequence ID" value="KAE9203958.1"/>
    <property type="molecule type" value="Genomic_DNA"/>
</dbReference>
<evidence type="ECO:0000256" key="5">
    <source>
        <dbReference type="ARBA" id="ARBA00022692"/>
    </source>
</evidence>
<evidence type="ECO:0000313" key="26">
    <source>
        <dbReference type="Proteomes" id="UP000440732"/>
    </source>
</evidence>
<evidence type="ECO:0000313" key="20">
    <source>
        <dbReference type="EMBL" id="KAE9293328.1"/>
    </source>
</evidence>
<dbReference type="Proteomes" id="UP000488956">
    <property type="component" value="Unassembled WGS sequence"/>
</dbReference>
<organism evidence="13 22">
    <name type="scientific">Phytophthora fragariae</name>
    <dbReference type="NCBI Taxonomy" id="53985"/>
    <lineage>
        <taxon>Eukaryota</taxon>
        <taxon>Sar</taxon>
        <taxon>Stramenopiles</taxon>
        <taxon>Oomycota</taxon>
        <taxon>Peronosporomycetes</taxon>
        <taxon>Peronosporales</taxon>
        <taxon>Peronosporaceae</taxon>
        <taxon>Phytophthora</taxon>
    </lineage>
</organism>
<dbReference type="Proteomes" id="UP000440732">
    <property type="component" value="Unassembled WGS sequence"/>
</dbReference>
<evidence type="ECO:0000313" key="23">
    <source>
        <dbReference type="Proteomes" id="UP000433483"/>
    </source>
</evidence>
<dbReference type="OrthoDB" id="432881at2759"/>
<dbReference type="GO" id="GO:0046872">
    <property type="term" value="F:metal ion binding"/>
    <property type="evidence" value="ECO:0007669"/>
    <property type="project" value="UniProtKB-KW"/>
</dbReference>
<comment type="cofactor">
    <cofactor evidence="1">
        <name>heme b</name>
        <dbReference type="ChEBI" id="CHEBI:60344"/>
    </cofactor>
</comment>
<keyword evidence="3" id="KW-0813">Transport</keyword>
<evidence type="ECO:0000256" key="6">
    <source>
        <dbReference type="ARBA" id="ARBA00022723"/>
    </source>
</evidence>
<evidence type="ECO:0000259" key="12">
    <source>
        <dbReference type="PROSITE" id="PS50939"/>
    </source>
</evidence>
<keyword evidence="9" id="KW-0408">Iron</keyword>
<evidence type="ECO:0000313" key="29">
    <source>
        <dbReference type="Proteomes" id="UP000486351"/>
    </source>
</evidence>
<comment type="subcellular location">
    <subcellularLocation>
        <location evidence="2">Membrane</location>
        <topology evidence="2">Multi-pass membrane protein</topology>
    </subcellularLocation>
</comment>
<sequence length="221" mass="22876">MNSKTVGTSSTMAKKLELLVLSGLLGAPCATILANCAAAPSLFAVHPAANAVAFLLCFPLGIYVMLERKSVADFRTRVLLSKLHMFSQVLAMLLLSAGGAAAYMTKNAYGKEHFTSTHSWLAGVTATLSTLNLLGGLATTFGGKKTSWQWKNPGHRIGGTLAFLGGGCSVVLGVYSGGWGISQLGEDLQFKVAGSVAAAYSLLFLKIVTSSGASAPAKKSD</sequence>
<dbReference type="EMBL" id="QXGB01001426">
    <property type="protein sequence ID" value="KAE9190973.1"/>
    <property type="molecule type" value="Genomic_DNA"/>
</dbReference>
<dbReference type="Proteomes" id="UP000433483">
    <property type="component" value="Unassembled WGS sequence"/>
</dbReference>
<dbReference type="EMBL" id="QXGE01001387">
    <property type="protein sequence ID" value="KAE9293328.1"/>
    <property type="molecule type" value="Genomic_DNA"/>
</dbReference>
<evidence type="ECO:0000256" key="8">
    <source>
        <dbReference type="ARBA" id="ARBA00022989"/>
    </source>
</evidence>
<proteinExistence type="predicted"/>
<evidence type="ECO:0000256" key="1">
    <source>
        <dbReference type="ARBA" id="ARBA00001970"/>
    </source>
</evidence>
<evidence type="ECO:0000256" key="7">
    <source>
        <dbReference type="ARBA" id="ARBA00022982"/>
    </source>
</evidence>
<feature type="domain" description="Cytochrome b561" evidence="12">
    <location>
        <begin position="8"/>
        <end position="213"/>
    </location>
</feature>
<dbReference type="Proteomes" id="UP000429523">
    <property type="component" value="Unassembled WGS sequence"/>
</dbReference>
<gene>
    <name evidence="20" type="ORF">PF001_g18313</name>
    <name evidence="19" type="ORF">PF002_g20343</name>
    <name evidence="18" type="ORF">PF004_g17984</name>
    <name evidence="17" type="ORF">PF005_g19034</name>
    <name evidence="16" type="ORF">PF006_g18864</name>
    <name evidence="21" type="ORF">PF008_g18482</name>
    <name evidence="13" type="ORF">PF009_g19991</name>
    <name evidence="15" type="ORF">PF010_g18511</name>
    <name evidence="14" type="ORF">PF011_g17901</name>
</gene>
<feature type="transmembrane region" description="Helical" evidence="11">
    <location>
        <begin position="48"/>
        <end position="66"/>
    </location>
</feature>
<keyword evidence="5 11" id="KW-0812">Transmembrane</keyword>
<dbReference type="EMBL" id="QXFY01001410">
    <property type="protein sequence ID" value="KAE9318555.1"/>
    <property type="molecule type" value="Genomic_DNA"/>
</dbReference>
<dbReference type="Gene3D" id="1.20.120.1770">
    <property type="match status" value="1"/>
</dbReference>
<keyword evidence="8 11" id="KW-1133">Transmembrane helix</keyword>
<dbReference type="InterPro" id="IPR006593">
    <property type="entry name" value="Cyt_b561/ferric_Rdtase_TM"/>
</dbReference>
<dbReference type="AlphaFoldDB" id="A0A6A3ECL4"/>
<feature type="transmembrane region" description="Helical" evidence="11">
    <location>
        <begin position="161"/>
        <end position="182"/>
    </location>
</feature>
<dbReference type="EMBL" id="QXFX01001417">
    <property type="protein sequence ID" value="KAE9090638.1"/>
    <property type="molecule type" value="Genomic_DNA"/>
</dbReference>
<evidence type="ECO:0000313" key="24">
    <source>
        <dbReference type="Proteomes" id="UP000437068"/>
    </source>
</evidence>
<feature type="transmembrane region" description="Helical" evidence="11">
    <location>
        <begin position="86"/>
        <end position="105"/>
    </location>
</feature>
<evidence type="ECO:0000256" key="4">
    <source>
        <dbReference type="ARBA" id="ARBA00022617"/>
    </source>
</evidence>
<feature type="transmembrane region" description="Helical" evidence="11">
    <location>
        <begin position="120"/>
        <end position="141"/>
    </location>
</feature>
<evidence type="ECO:0000256" key="9">
    <source>
        <dbReference type="ARBA" id="ARBA00023004"/>
    </source>
</evidence>
<evidence type="ECO:0000256" key="11">
    <source>
        <dbReference type="SAM" id="Phobius"/>
    </source>
</evidence>
<dbReference type="EMBL" id="QXGF01001451">
    <property type="protein sequence ID" value="KAE8929906.1"/>
    <property type="molecule type" value="Genomic_DNA"/>
</dbReference>
<name>A0A6A3ECL4_9STRA</name>
<evidence type="ECO:0000313" key="22">
    <source>
        <dbReference type="Proteomes" id="UP000429523"/>
    </source>
</evidence>
<evidence type="ECO:0000313" key="19">
    <source>
        <dbReference type="EMBL" id="KAE9205383.1"/>
    </source>
</evidence>
<keyword evidence="4" id="KW-0349">Heme</keyword>
<evidence type="ECO:0000313" key="15">
    <source>
        <dbReference type="EMBL" id="KAE9090638.1"/>
    </source>
</evidence>
<evidence type="ECO:0000256" key="3">
    <source>
        <dbReference type="ARBA" id="ARBA00022448"/>
    </source>
</evidence>
<dbReference type="Proteomes" id="UP000440367">
    <property type="component" value="Unassembled WGS sequence"/>
</dbReference>
<comment type="caution">
    <text evidence="13">The sequence shown here is derived from an EMBL/GenBank/DDBJ whole genome shotgun (WGS) entry which is preliminary data.</text>
</comment>
<evidence type="ECO:0000313" key="25">
    <source>
        <dbReference type="Proteomes" id="UP000440367"/>
    </source>
</evidence>
<dbReference type="PANTHER" id="PTHR15422:SF45">
    <property type="entry name" value="CYTOCHROME B561 DOMAIN-CONTAINING PROTEIN"/>
    <property type="match status" value="1"/>
</dbReference>
<reference evidence="22 23" key="1">
    <citation type="submission" date="2018-08" db="EMBL/GenBank/DDBJ databases">
        <title>Genomic investigation of the strawberry pathogen Phytophthora fragariae indicates pathogenicity is determined by transcriptional variation in three key races.</title>
        <authorList>
            <person name="Adams T.M."/>
            <person name="Armitage A.D."/>
            <person name="Sobczyk M.K."/>
            <person name="Bates H.J."/>
            <person name="Dunwell J.M."/>
            <person name="Nellist C.F."/>
            <person name="Harrison R.J."/>
        </authorList>
    </citation>
    <scope>NUCLEOTIDE SEQUENCE [LARGE SCALE GENOMIC DNA]</scope>
    <source>
        <strain evidence="20 24">A4</strain>
        <strain evidence="19 25">BC-1</strain>
        <strain evidence="18 28">BC-23</strain>
        <strain evidence="17 23">NOV-27</strain>
        <strain evidence="16 26">NOV-5</strain>
        <strain evidence="21 29">NOV-77</strain>
        <strain evidence="13 22">NOV-9</strain>
        <strain evidence="15 30">ONT-3</strain>
        <strain evidence="14 27">SCRP245</strain>
    </source>
</reference>
<dbReference type="PROSITE" id="PS50939">
    <property type="entry name" value="CYTOCHROME_B561"/>
    <property type="match status" value="1"/>
</dbReference>
<dbReference type="GO" id="GO:0140575">
    <property type="term" value="F:transmembrane monodehydroascorbate reductase activity"/>
    <property type="evidence" value="ECO:0007669"/>
    <property type="project" value="InterPro"/>
</dbReference>
<dbReference type="Proteomes" id="UP000460718">
    <property type="component" value="Unassembled WGS sequence"/>
</dbReference>
<dbReference type="GO" id="GO:0016020">
    <property type="term" value="C:membrane"/>
    <property type="evidence" value="ECO:0007669"/>
    <property type="project" value="UniProtKB-SubCell"/>
</dbReference>
<evidence type="ECO:0000313" key="28">
    <source>
        <dbReference type="Proteomes" id="UP000476176"/>
    </source>
</evidence>
<dbReference type="EMBL" id="QXFW01001389">
    <property type="protein sequence ID" value="KAE8991567.1"/>
    <property type="molecule type" value="Genomic_DNA"/>
</dbReference>
<keyword evidence="10 11" id="KW-0472">Membrane</keyword>
<keyword evidence="6" id="KW-0479">Metal-binding</keyword>
<dbReference type="Proteomes" id="UP000476176">
    <property type="component" value="Unassembled WGS sequence"/>
</dbReference>
<dbReference type="PANTHER" id="PTHR15422">
    <property type="entry name" value="OS05G0565100 PROTEIN"/>
    <property type="match status" value="1"/>
</dbReference>
<keyword evidence="7" id="KW-0249">Electron transport</keyword>
<evidence type="ECO:0000313" key="21">
    <source>
        <dbReference type="EMBL" id="KAE9318555.1"/>
    </source>
</evidence>
<evidence type="ECO:0000313" key="13">
    <source>
        <dbReference type="EMBL" id="KAE8929906.1"/>
    </source>
</evidence>
<dbReference type="Proteomes" id="UP000486351">
    <property type="component" value="Unassembled WGS sequence"/>
</dbReference>
<evidence type="ECO:0000256" key="10">
    <source>
        <dbReference type="ARBA" id="ARBA00023136"/>
    </source>
</evidence>
<evidence type="ECO:0000313" key="16">
    <source>
        <dbReference type="EMBL" id="KAE9117202.1"/>
    </source>
</evidence>
<protein>
    <recommendedName>
        <fullName evidence="12">Cytochrome b561 domain-containing protein</fullName>
    </recommendedName>
</protein>
<dbReference type="Proteomes" id="UP000437068">
    <property type="component" value="Unassembled WGS sequence"/>
</dbReference>
<evidence type="ECO:0000313" key="14">
    <source>
        <dbReference type="EMBL" id="KAE8991567.1"/>
    </source>
</evidence>
<evidence type="ECO:0000313" key="27">
    <source>
        <dbReference type="Proteomes" id="UP000460718"/>
    </source>
</evidence>
<evidence type="ECO:0000313" key="18">
    <source>
        <dbReference type="EMBL" id="KAE9203958.1"/>
    </source>
</evidence>
<dbReference type="EMBL" id="QXGA01001505">
    <property type="protein sequence ID" value="KAE9117202.1"/>
    <property type="molecule type" value="Genomic_DNA"/>
</dbReference>
<dbReference type="EMBL" id="QXGD01001472">
    <property type="protein sequence ID" value="KAE9205383.1"/>
    <property type="molecule type" value="Genomic_DNA"/>
</dbReference>
<evidence type="ECO:0000256" key="2">
    <source>
        <dbReference type="ARBA" id="ARBA00004141"/>
    </source>
</evidence>
<dbReference type="Pfam" id="PF03188">
    <property type="entry name" value="Cytochrom_B561"/>
    <property type="match status" value="1"/>
</dbReference>